<dbReference type="Proteomes" id="UP000037510">
    <property type="component" value="Unassembled WGS sequence"/>
</dbReference>
<dbReference type="EMBL" id="JTDY01004591">
    <property type="protein sequence ID" value="KOB67978.1"/>
    <property type="molecule type" value="Genomic_DNA"/>
</dbReference>
<reference evidence="2 3" key="1">
    <citation type="journal article" date="2015" name="Genome Biol. Evol.">
        <title>The genome of winter moth (Operophtera brumata) provides a genomic perspective on sexual dimorphism and phenology.</title>
        <authorList>
            <person name="Derks M.F."/>
            <person name="Smit S."/>
            <person name="Salis L."/>
            <person name="Schijlen E."/>
            <person name="Bossers A."/>
            <person name="Mateman C."/>
            <person name="Pijl A.S."/>
            <person name="de Ridder D."/>
            <person name="Groenen M.A."/>
            <person name="Visser M.E."/>
            <person name="Megens H.J."/>
        </authorList>
    </citation>
    <scope>NUCLEOTIDE SEQUENCE [LARGE SCALE GENOMIC DNA]</scope>
    <source>
        <strain evidence="2">WM2013NL</strain>
        <tissue evidence="2">Head and thorax</tissue>
    </source>
</reference>
<name>A0A0L7KXI4_OPEBR</name>
<evidence type="ECO:0000313" key="2">
    <source>
        <dbReference type="EMBL" id="KOB67978.1"/>
    </source>
</evidence>
<protein>
    <submittedName>
        <fullName evidence="2">Uncharacterized protein</fullName>
    </submittedName>
</protein>
<sequence>MIQAGKYDLINEEDDAFVSTVQAQPEGSIIGKLARITALEPMLSPLQMTPPAISLFEEEDVGRSYGPPHRIDTQTPPGSPTRQEPTFMGYSPRFVGSLYRDAQMHINNDEVSLSPRSRSLFDSDPDLHIATIAVNGIDETNLSQDQQEKLSIVLKENAATAKFAPRRDGPYVVLRQHGPCSFEVANPSDRDHPMGIYHSSALSPYKGSAVLIPNPERPLRRRGRPKKQTTTTATATGLLAETSSGPEGELVTRGLTMERTHTAIPLDSPPSEPPQPRSTRRRVLARI</sequence>
<feature type="region of interest" description="Disordered" evidence="1">
    <location>
        <begin position="213"/>
        <end position="248"/>
    </location>
</feature>
<gene>
    <name evidence="2" type="ORF">OBRU01_15899</name>
</gene>
<feature type="compositionally biased region" description="Pro residues" evidence="1">
    <location>
        <begin position="267"/>
        <end position="276"/>
    </location>
</feature>
<keyword evidence="3" id="KW-1185">Reference proteome</keyword>
<feature type="compositionally biased region" description="Basic residues" evidence="1">
    <location>
        <begin position="278"/>
        <end position="287"/>
    </location>
</feature>
<proteinExistence type="predicted"/>
<evidence type="ECO:0000313" key="3">
    <source>
        <dbReference type="Proteomes" id="UP000037510"/>
    </source>
</evidence>
<comment type="caution">
    <text evidence="2">The sequence shown here is derived from an EMBL/GenBank/DDBJ whole genome shotgun (WGS) entry which is preliminary data.</text>
</comment>
<evidence type="ECO:0000256" key="1">
    <source>
        <dbReference type="SAM" id="MobiDB-lite"/>
    </source>
</evidence>
<dbReference type="AlphaFoldDB" id="A0A0L7KXI4"/>
<feature type="region of interest" description="Disordered" evidence="1">
    <location>
        <begin position="260"/>
        <end position="287"/>
    </location>
</feature>
<accession>A0A0L7KXI4</accession>
<organism evidence="2 3">
    <name type="scientific">Operophtera brumata</name>
    <name type="common">Winter moth</name>
    <name type="synonym">Phalaena brumata</name>
    <dbReference type="NCBI Taxonomy" id="104452"/>
    <lineage>
        <taxon>Eukaryota</taxon>
        <taxon>Metazoa</taxon>
        <taxon>Ecdysozoa</taxon>
        <taxon>Arthropoda</taxon>
        <taxon>Hexapoda</taxon>
        <taxon>Insecta</taxon>
        <taxon>Pterygota</taxon>
        <taxon>Neoptera</taxon>
        <taxon>Endopterygota</taxon>
        <taxon>Lepidoptera</taxon>
        <taxon>Glossata</taxon>
        <taxon>Ditrysia</taxon>
        <taxon>Geometroidea</taxon>
        <taxon>Geometridae</taxon>
        <taxon>Larentiinae</taxon>
        <taxon>Operophtera</taxon>
    </lineage>
</organism>